<reference evidence="1 2" key="1">
    <citation type="submission" date="2017-04" db="EMBL/GenBank/DDBJ databases">
        <title>Draft genome sequence of Zooshikella ganghwensis VG4 isolated from Red Sea sediments.</title>
        <authorList>
            <person name="Rehman Z."/>
            <person name="Alam I."/>
            <person name="Kamau A."/>
            <person name="Bajic V."/>
            <person name="Leiknes T."/>
        </authorList>
    </citation>
    <scope>NUCLEOTIDE SEQUENCE [LARGE SCALE GENOMIC DNA]</scope>
    <source>
        <strain evidence="1 2">VG4</strain>
    </source>
</reference>
<gene>
    <name evidence="1" type="ORF">B9G39_18480</name>
</gene>
<name>A0A4P9VSR2_9GAMM</name>
<proteinExistence type="predicted"/>
<organism evidence="1 2">
    <name type="scientific">Zooshikella ganghwensis</name>
    <dbReference type="NCBI Taxonomy" id="202772"/>
    <lineage>
        <taxon>Bacteria</taxon>
        <taxon>Pseudomonadati</taxon>
        <taxon>Pseudomonadota</taxon>
        <taxon>Gammaproteobacteria</taxon>
        <taxon>Oceanospirillales</taxon>
        <taxon>Zooshikellaceae</taxon>
        <taxon>Zooshikella</taxon>
    </lineage>
</organism>
<dbReference type="AlphaFoldDB" id="A0A4P9VSR2"/>
<comment type="caution">
    <text evidence="1">The sequence shown here is derived from an EMBL/GenBank/DDBJ whole genome shotgun (WGS) entry which is preliminary data.</text>
</comment>
<dbReference type="RefSeq" id="WP_027710115.1">
    <property type="nucleotide sequence ID" value="NZ_JAEVHG010000001.1"/>
</dbReference>
<dbReference type="Proteomes" id="UP000257039">
    <property type="component" value="Unassembled WGS sequence"/>
</dbReference>
<keyword evidence="2" id="KW-1185">Reference proteome</keyword>
<evidence type="ECO:0000313" key="2">
    <source>
        <dbReference type="Proteomes" id="UP000257039"/>
    </source>
</evidence>
<evidence type="ECO:0000313" key="1">
    <source>
        <dbReference type="EMBL" id="RDH45272.1"/>
    </source>
</evidence>
<accession>A0A4P9VSR2</accession>
<dbReference type="EMBL" id="NDXW01000001">
    <property type="protein sequence ID" value="RDH45272.1"/>
    <property type="molecule type" value="Genomic_DNA"/>
</dbReference>
<sequence>MDKGIFLLVKFGESEFMERFHHEGEILLQRLRMFRRPVYNAQRRDIYEGFTHIVQRSISSITAHNKVIKNHYNPIIFDTRNDNPYIYCMCAVNPTHLSHNTKPLIDKTCFELGDTAVIIKNPFFFLDKIQNYCHRNNYQIDSGHISYIDFNKYQGKLSLFTKSIYFEHQKEYRLSIDTHNSVSSPLKIKLGSLSKEGVSIICKNHETEKYIRQFI</sequence>
<protein>
    <submittedName>
        <fullName evidence="1">Uncharacterized protein</fullName>
    </submittedName>
</protein>